<sequence>MNPGPQDIVLGLGRVWGQGGDERWIRWGYLTGPTEVSYGETNSGGRPGGPTETDPLFATLVVGSFGVPTVLLSVAVCCFALPLPMVGLARTPDRADNIEVISGYSHDLP</sequence>
<protein>
    <submittedName>
        <fullName evidence="2">Uncharacterized protein</fullName>
    </submittedName>
</protein>
<evidence type="ECO:0000313" key="3">
    <source>
        <dbReference type="Proteomes" id="UP000230914"/>
    </source>
</evidence>
<evidence type="ECO:0000256" key="1">
    <source>
        <dbReference type="SAM" id="Phobius"/>
    </source>
</evidence>
<feature type="transmembrane region" description="Helical" evidence="1">
    <location>
        <begin position="56"/>
        <end position="81"/>
    </location>
</feature>
<accession>A0A2G6KGK9</accession>
<dbReference type="AlphaFoldDB" id="A0A2G6KGK9"/>
<name>A0A2G6KGK9_9ACTN</name>
<keyword evidence="1" id="KW-1133">Transmembrane helix</keyword>
<comment type="caution">
    <text evidence="2">The sequence shown here is derived from an EMBL/GenBank/DDBJ whole genome shotgun (WGS) entry which is preliminary data.</text>
</comment>
<dbReference type="EMBL" id="PDSL01000016">
    <property type="protein sequence ID" value="PIE34530.1"/>
    <property type="molecule type" value="Genomic_DNA"/>
</dbReference>
<keyword evidence="1" id="KW-0812">Transmembrane</keyword>
<evidence type="ECO:0000313" key="2">
    <source>
        <dbReference type="EMBL" id="PIE34530.1"/>
    </source>
</evidence>
<gene>
    <name evidence="2" type="ORF">CSA55_00585</name>
</gene>
<reference evidence="2 3" key="1">
    <citation type="submission" date="2017-10" db="EMBL/GenBank/DDBJ databases">
        <title>Novel microbial diversity and functional potential in the marine mammal oral microbiome.</title>
        <authorList>
            <person name="Dudek N.K."/>
            <person name="Sun C.L."/>
            <person name="Burstein D."/>
            <person name="Kantor R.S."/>
            <person name="Aliaga Goltsman D.S."/>
            <person name="Bik E.M."/>
            <person name="Thomas B.C."/>
            <person name="Banfield J.F."/>
            <person name="Relman D.A."/>
        </authorList>
    </citation>
    <scope>NUCLEOTIDE SEQUENCE [LARGE SCALE GENOMIC DNA]</scope>
    <source>
        <strain evidence="2">DOLJORAL78_61_10</strain>
    </source>
</reference>
<dbReference type="Proteomes" id="UP000230914">
    <property type="component" value="Unassembled WGS sequence"/>
</dbReference>
<organism evidence="2 3">
    <name type="scientific">Ilumatobacter coccineus</name>
    <dbReference type="NCBI Taxonomy" id="467094"/>
    <lineage>
        <taxon>Bacteria</taxon>
        <taxon>Bacillati</taxon>
        <taxon>Actinomycetota</taxon>
        <taxon>Acidimicrobiia</taxon>
        <taxon>Acidimicrobiales</taxon>
        <taxon>Ilumatobacteraceae</taxon>
        <taxon>Ilumatobacter</taxon>
    </lineage>
</organism>
<keyword evidence="1" id="KW-0472">Membrane</keyword>
<proteinExistence type="predicted"/>